<dbReference type="PANTHER" id="PTHR20963">
    <property type="entry name" value="MULTIPLE INOSITOL POLYPHOSPHATE PHOSPHATASE-RELATED"/>
    <property type="match status" value="1"/>
</dbReference>
<dbReference type="SUPFAM" id="SSF53254">
    <property type="entry name" value="Phosphoglycerate mutase-like"/>
    <property type="match status" value="1"/>
</dbReference>
<protein>
    <submittedName>
        <fullName evidence="3">Histidine phosphatase superfamily clade-2</fullName>
    </submittedName>
</protein>
<reference evidence="3" key="1">
    <citation type="submission" date="2022-11" db="EMBL/GenBank/DDBJ databases">
        <authorList>
            <person name="Petersen C."/>
        </authorList>
    </citation>
    <scope>NUCLEOTIDE SEQUENCE</scope>
    <source>
        <strain evidence="3">IBT 30761</strain>
    </source>
</reference>
<dbReference type="GO" id="GO:0003993">
    <property type="term" value="F:acid phosphatase activity"/>
    <property type="evidence" value="ECO:0007669"/>
    <property type="project" value="TreeGrafter"/>
</dbReference>
<comment type="caution">
    <text evidence="3">The sequence shown here is derived from an EMBL/GenBank/DDBJ whole genome shotgun (WGS) entry which is preliminary data.</text>
</comment>
<dbReference type="Proteomes" id="UP001149074">
    <property type="component" value="Unassembled WGS sequence"/>
</dbReference>
<dbReference type="CDD" id="cd07061">
    <property type="entry name" value="HP_HAP_like"/>
    <property type="match status" value="1"/>
</dbReference>
<dbReference type="GeneID" id="81361484"/>
<dbReference type="InterPro" id="IPR000560">
    <property type="entry name" value="His_Pase_clade-2"/>
</dbReference>
<dbReference type="EMBL" id="JAPQKI010000010">
    <property type="protein sequence ID" value="KAJ5085243.1"/>
    <property type="molecule type" value="Genomic_DNA"/>
</dbReference>
<evidence type="ECO:0000256" key="2">
    <source>
        <dbReference type="SAM" id="MobiDB-lite"/>
    </source>
</evidence>
<accession>A0A9W9JXI7</accession>
<name>A0A9W9JXI7_9EURO</name>
<proteinExistence type="predicted"/>
<organism evidence="3 4">
    <name type="scientific">Penicillium argentinense</name>
    <dbReference type="NCBI Taxonomy" id="1131581"/>
    <lineage>
        <taxon>Eukaryota</taxon>
        <taxon>Fungi</taxon>
        <taxon>Dikarya</taxon>
        <taxon>Ascomycota</taxon>
        <taxon>Pezizomycotina</taxon>
        <taxon>Eurotiomycetes</taxon>
        <taxon>Eurotiomycetidae</taxon>
        <taxon>Eurotiales</taxon>
        <taxon>Aspergillaceae</taxon>
        <taxon>Penicillium</taxon>
    </lineage>
</organism>
<reference evidence="3" key="2">
    <citation type="journal article" date="2023" name="IMA Fungus">
        <title>Comparative genomic study of the Penicillium genus elucidates a diverse pangenome and 15 lateral gene transfer events.</title>
        <authorList>
            <person name="Petersen C."/>
            <person name="Sorensen T."/>
            <person name="Nielsen M.R."/>
            <person name="Sondergaard T.E."/>
            <person name="Sorensen J.L."/>
            <person name="Fitzpatrick D.A."/>
            <person name="Frisvad J.C."/>
            <person name="Nielsen K.L."/>
        </authorList>
    </citation>
    <scope>NUCLEOTIDE SEQUENCE</scope>
    <source>
        <strain evidence="3">IBT 30761</strain>
    </source>
</reference>
<dbReference type="AlphaFoldDB" id="A0A9W9JXI7"/>
<evidence type="ECO:0000256" key="1">
    <source>
        <dbReference type="ARBA" id="ARBA00022801"/>
    </source>
</evidence>
<dbReference type="InterPro" id="IPR029033">
    <property type="entry name" value="His_PPase_superfam"/>
</dbReference>
<evidence type="ECO:0000313" key="4">
    <source>
        <dbReference type="Proteomes" id="UP001149074"/>
    </source>
</evidence>
<feature type="compositionally biased region" description="Low complexity" evidence="2">
    <location>
        <begin position="51"/>
        <end position="60"/>
    </location>
</feature>
<keyword evidence="4" id="KW-1185">Reference proteome</keyword>
<dbReference type="PANTHER" id="PTHR20963:SF43">
    <property type="entry name" value="PUTATIVE (AFU_ORTHOLOGUE AFUA_7G01240)-RELATED"/>
    <property type="match status" value="1"/>
</dbReference>
<evidence type="ECO:0000313" key="3">
    <source>
        <dbReference type="EMBL" id="KAJ5085243.1"/>
    </source>
</evidence>
<sequence length="424" mass="46732">MRTITFTFYRKHFLGFGCPSTRHNVNNQHFGALMLALAAGSAALPWSSTATSSSAAAPTGTPSPPDSTWQKAGVNSALTQILTGLACQRGPPRGCELSQVHVLHRHAQRYPVSSDFLYIATFVSASKNYTTKHPHAEIGPGTLASLNEWEVCCAKTLLFPQARPLKLQLGQSSGRHFYDVARAQANWNGSFLQNARWRLSGFFSNTGANSSLPEYDHIIMPEKTEYNDTLSSSSCLKLYDLYSFGSPAGRALDIGYAQELAARLEHKLIKSSDSSINSTYDDNAKDFPLDQPFYIDIPCEMPAKVPHALPRGFKLKNMVPFGARLVTEVWTFPKNTSFHDLQSLLYKNPDLFSKSTEHYNRLALNNAPVPLDGLSACQSVNGFCSVKSFLRQVPKLTKEAKYEEACFASYNATISADNGQPPKK</sequence>
<feature type="region of interest" description="Disordered" evidence="2">
    <location>
        <begin position="51"/>
        <end position="70"/>
    </location>
</feature>
<gene>
    <name evidence="3" type="ORF">N7532_010014</name>
</gene>
<dbReference type="Gene3D" id="3.40.50.1240">
    <property type="entry name" value="Phosphoglycerate mutase-like"/>
    <property type="match status" value="3"/>
</dbReference>
<dbReference type="RefSeq" id="XP_056469921.1">
    <property type="nucleotide sequence ID" value="XM_056622505.1"/>
</dbReference>
<keyword evidence="1" id="KW-0378">Hydrolase</keyword>
<dbReference type="OrthoDB" id="6509975at2759"/>